<dbReference type="Proteomes" id="UP001319104">
    <property type="component" value="Unassembled WGS sequence"/>
</dbReference>
<feature type="domain" description="Histidine kinase" evidence="7">
    <location>
        <begin position="287"/>
        <end position="499"/>
    </location>
</feature>
<comment type="catalytic activity">
    <reaction evidence="1">
        <text>ATP + protein L-histidine = ADP + protein N-phospho-L-histidine.</text>
        <dbReference type="EC" id="2.7.13.3"/>
    </reaction>
</comment>
<dbReference type="AlphaFoldDB" id="A0AAP2CEK0"/>
<dbReference type="InterPro" id="IPR004358">
    <property type="entry name" value="Sig_transdc_His_kin-like_C"/>
</dbReference>
<dbReference type="InterPro" id="IPR000014">
    <property type="entry name" value="PAS"/>
</dbReference>
<protein>
    <recommendedName>
        <fullName evidence="2">histidine kinase</fullName>
        <ecNumber evidence="2">2.7.13.3</ecNumber>
    </recommendedName>
</protein>
<keyword evidence="3" id="KW-0597">Phosphoprotein</keyword>
<dbReference type="Pfam" id="PF08447">
    <property type="entry name" value="PAS_3"/>
    <property type="match status" value="1"/>
</dbReference>
<dbReference type="Gene3D" id="3.30.565.10">
    <property type="entry name" value="Histidine kinase-like ATPase, C-terminal domain"/>
    <property type="match status" value="1"/>
</dbReference>
<dbReference type="SUPFAM" id="SSF55874">
    <property type="entry name" value="ATPase domain of HSP90 chaperone/DNA topoisomerase II/histidine kinase"/>
    <property type="match status" value="1"/>
</dbReference>
<evidence type="ECO:0000256" key="1">
    <source>
        <dbReference type="ARBA" id="ARBA00000085"/>
    </source>
</evidence>
<dbReference type="PROSITE" id="PS50113">
    <property type="entry name" value="PAC"/>
    <property type="match status" value="1"/>
</dbReference>
<dbReference type="GO" id="GO:0004673">
    <property type="term" value="F:protein histidine kinase activity"/>
    <property type="evidence" value="ECO:0007669"/>
    <property type="project" value="UniProtKB-EC"/>
</dbReference>
<dbReference type="EC" id="2.7.13.3" evidence="2"/>
<evidence type="ECO:0000313" key="9">
    <source>
        <dbReference type="EMBL" id="MBS9523018.1"/>
    </source>
</evidence>
<dbReference type="InterPro" id="IPR005467">
    <property type="entry name" value="His_kinase_dom"/>
</dbReference>
<keyword evidence="4" id="KW-0808">Transferase</keyword>
<feature type="coiled-coil region" evidence="6">
    <location>
        <begin position="260"/>
        <end position="319"/>
    </location>
</feature>
<dbReference type="PROSITE" id="PS50109">
    <property type="entry name" value="HIS_KIN"/>
    <property type="match status" value="1"/>
</dbReference>
<evidence type="ECO:0000256" key="4">
    <source>
        <dbReference type="ARBA" id="ARBA00022679"/>
    </source>
</evidence>
<dbReference type="PANTHER" id="PTHR43304:SF1">
    <property type="entry name" value="PAC DOMAIN-CONTAINING PROTEIN"/>
    <property type="match status" value="1"/>
</dbReference>
<keyword evidence="10" id="KW-1185">Reference proteome</keyword>
<keyword evidence="6" id="KW-0175">Coiled coil</keyword>
<organism evidence="9 10">
    <name type="scientific">Litoribacter ruber</name>
    <dbReference type="NCBI Taxonomy" id="702568"/>
    <lineage>
        <taxon>Bacteria</taxon>
        <taxon>Pseudomonadati</taxon>
        <taxon>Bacteroidota</taxon>
        <taxon>Cytophagia</taxon>
        <taxon>Cytophagales</taxon>
        <taxon>Cyclobacteriaceae</taxon>
        <taxon>Litoribacter</taxon>
    </lineage>
</organism>
<dbReference type="InterPro" id="IPR001610">
    <property type="entry name" value="PAC"/>
</dbReference>
<reference evidence="9 10" key="1">
    <citation type="submission" date="2021-05" db="EMBL/GenBank/DDBJ databases">
        <authorList>
            <person name="Zhang Z.D."/>
            <person name="Osman G."/>
        </authorList>
    </citation>
    <scope>NUCLEOTIDE SEQUENCE [LARGE SCALE GENOMIC DNA]</scope>
    <source>
        <strain evidence="9 10">KCTC 32217</strain>
    </source>
</reference>
<proteinExistence type="predicted"/>
<dbReference type="InterPro" id="IPR013655">
    <property type="entry name" value="PAS_fold_3"/>
</dbReference>
<evidence type="ECO:0000256" key="3">
    <source>
        <dbReference type="ARBA" id="ARBA00022553"/>
    </source>
</evidence>
<gene>
    <name evidence="9" type="ORF">KI659_03215</name>
</gene>
<dbReference type="Pfam" id="PF13426">
    <property type="entry name" value="PAS_9"/>
    <property type="match status" value="1"/>
</dbReference>
<dbReference type="Gene3D" id="3.30.450.20">
    <property type="entry name" value="PAS domain"/>
    <property type="match status" value="2"/>
</dbReference>
<evidence type="ECO:0000256" key="2">
    <source>
        <dbReference type="ARBA" id="ARBA00012438"/>
    </source>
</evidence>
<dbReference type="Pfam" id="PF02518">
    <property type="entry name" value="HATPase_c"/>
    <property type="match status" value="1"/>
</dbReference>
<dbReference type="PRINTS" id="PR00344">
    <property type="entry name" value="BCTRLSENSOR"/>
</dbReference>
<dbReference type="InterPro" id="IPR035965">
    <property type="entry name" value="PAS-like_dom_sf"/>
</dbReference>
<dbReference type="InterPro" id="IPR000700">
    <property type="entry name" value="PAS-assoc_C"/>
</dbReference>
<dbReference type="InterPro" id="IPR036890">
    <property type="entry name" value="HATPase_C_sf"/>
</dbReference>
<evidence type="ECO:0000256" key="6">
    <source>
        <dbReference type="SAM" id="Coils"/>
    </source>
</evidence>
<dbReference type="CDD" id="cd00130">
    <property type="entry name" value="PAS"/>
    <property type="match status" value="1"/>
</dbReference>
<evidence type="ECO:0000259" key="8">
    <source>
        <dbReference type="PROSITE" id="PS50113"/>
    </source>
</evidence>
<dbReference type="EMBL" id="JAHCMY010000001">
    <property type="protein sequence ID" value="MBS9523018.1"/>
    <property type="molecule type" value="Genomic_DNA"/>
</dbReference>
<comment type="caution">
    <text evidence="9">The sequence shown here is derived from an EMBL/GenBank/DDBJ whole genome shotgun (WGS) entry which is preliminary data.</text>
</comment>
<dbReference type="RefSeq" id="WP_213943886.1">
    <property type="nucleotide sequence ID" value="NZ_JAHCMY010000001.1"/>
</dbReference>
<name>A0AAP2CEK0_9BACT</name>
<evidence type="ECO:0000259" key="7">
    <source>
        <dbReference type="PROSITE" id="PS50109"/>
    </source>
</evidence>
<keyword evidence="5" id="KW-0418">Kinase</keyword>
<dbReference type="PANTHER" id="PTHR43304">
    <property type="entry name" value="PHYTOCHROME-LIKE PROTEIN CPH1"/>
    <property type="match status" value="1"/>
</dbReference>
<evidence type="ECO:0000313" key="10">
    <source>
        <dbReference type="Proteomes" id="UP001319104"/>
    </source>
</evidence>
<dbReference type="SUPFAM" id="SSF55785">
    <property type="entry name" value="PYP-like sensor domain (PAS domain)"/>
    <property type="match status" value="2"/>
</dbReference>
<dbReference type="InterPro" id="IPR003594">
    <property type="entry name" value="HATPase_dom"/>
</dbReference>
<dbReference type="SMART" id="SM00086">
    <property type="entry name" value="PAC"/>
    <property type="match status" value="2"/>
</dbReference>
<sequence>MSKSMFDNLSLRAKEFTRNQALSALTQDPLAKEWGTWHYDLIFKKLSWSEELTDIFKIEGKKGQGFDPYINLVVEEDRERVKKALNLALEEGKIDALMHKVQLKNGNIKTLFLEIKIAYDNAGKPLIVFGTLNDVTETKHVQSQEVKLLNVIQHSVNEIYLFDADTLKFLYINDGALNNSGYQVNEVKQMTPLDIKPEFTEQKFQDLIKPLIDGSQEKVLFETVHLRKDGSLYPVEIHLQLMGHGDNKAFLAIVLDITQRKKAEEKIRQSHNSLKDQNKQLLRFCDLVLDNLKEPLKNLADLTEDLEKASEEATRKNLIPKLRPEVTHLQETFEYLIEGLRVSQSLEMDSKWNDLESALKKSLGKFESELVLYSPKIDLDLKEVKTIKCPPKYFDSILENLLSNAFKYHSPERKLHIIVGAEHVNDSTLLTIKDNGIGMQIKGGDESIFEIKPQKKHPNSKGFGLFLTKTQVDAIGGTIWVESEEGKGTTFFVEFPNQK</sequence>
<accession>A0AAP2CEK0</accession>
<evidence type="ECO:0000256" key="5">
    <source>
        <dbReference type="ARBA" id="ARBA00022777"/>
    </source>
</evidence>
<dbReference type="SMART" id="SM00387">
    <property type="entry name" value="HATPase_c"/>
    <property type="match status" value="1"/>
</dbReference>
<dbReference type="NCBIfam" id="TIGR00229">
    <property type="entry name" value="sensory_box"/>
    <property type="match status" value="2"/>
</dbReference>
<feature type="domain" description="PAC" evidence="8">
    <location>
        <begin position="219"/>
        <end position="269"/>
    </location>
</feature>
<dbReference type="InterPro" id="IPR052162">
    <property type="entry name" value="Sensor_kinase/Photoreceptor"/>
</dbReference>